<dbReference type="PANTHER" id="PTHR35134">
    <property type="entry name" value="NUCLEOTIDASE YQFW-RELATED"/>
    <property type="match status" value="1"/>
</dbReference>
<dbReference type="EMBL" id="MT142571">
    <property type="protein sequence ID" value="QJA85390.1"/>
    <property type="molecule type" value="Genomic_DNA"/>
</dbReference>
<protein>
    <submittedName>
        <fullName evidence="2">Uncharacterized protein</fullName>
    </submittedName>
</protein>
<dbReference type="GO" id="GO:0009264">
    <property type="term" value="P:deoxyribonucleotide catabolic process"/>
    <property type="evidence" value="ECO:0007669"/>
    <property type="project" value="InterPro"/>
</dbReference>
<dbReference type="GO" id="GO:0008253">
    <property type="term" value="F:5'-nucleotidase activity"/>
    <property type="evidence" value="ECO:0007669"/>
    <property type="project" value="InterPro"/>
</dbReference>
<dbReference type="InterPro" id="IPR036412">
    <property type="entry name" value="HAD-like_sf"/>
</dbReference>
<name>A0A6M3K3M4_9ZZZZ</name>
<evidence type="ECO:0000313" key="3">
    <source>
        <dbReference type="EMBL" id="QJA85390.1"/>
    </source>
</evidence>
<dbReference type="PANTHER" id="PTHR35134:SF2">
    <property type="entry name" value="NUCLEOTIDASE YQFW-RELATED"/>
    <property type="match status" value="1"/>
</dbReference>
<dbReference type="Gene3D" id="3.40.50.1000">
    <property type="entry name" value="HAD superfamily/HAD-like"/>
    <property type="match status" value="1"/>
</dbReference>
<dbReference type="InterPro" id="IPR023214">
    <property type="entry name" value="HAD_sf"/>
</dbReference>
<dbReference type="AlphaFoldDB" id="A0A6M3K3M4"/>
<accession>A0A6M3K3M4</accession>
<proteinExistence type="predicted"/>
<dbReference type="Pfam" id="PF06941">
    <property type="entry name" value="NT5C"/>
    <property type="match status" value="1"/>
</dbReference>
<dbReference type="InterPro" id="IPR010708">
    <property type="entry name" value="5'(3')-deoxyribonucleotidase"/>
</dbReference>
<gene>
    <name evidence="2" type="ORF">MM415A01811_0008</name>
    <name evidence="3" type="ORF">MM415B02227_0006</name>
</gene>
<evidence type="ECO:0000256" key="1">
    <source>
        <dbReference type="SAM" id="MobiDB-lite"/>
    </source>
</evidence>
<organism evidence="2">
    <name type="scientific">viral metagenome</name>
    <dbReference type="NCBI Taxonomy" id="1070528"/>
    <lineage>
        <taxon>unclassified sequences</taxon>
        <taxon>metagenomes</taxon>
        <taxon>organismal metagenomes</taxon>
    </lineage>
</organism>
<sequence length="241" mass="27548">MKILCDVDGVIANYDFPAITKEFFGVAVSNEDIHAYSLEDVLGLPRQVVHHMFLEVCQRKPRMVSGAYNALKAFIMNGIEVYIYTNRLQFMTVQGLITWLQQFNVPFSGIAVFNERNLNTTFDFHIDDSPQKLMDVNGHVKRKLLFDQPWNRKCRNILGTLERVSSWKEIEQIVREEHEKQIVPASLQIVLPRAPKIQRVDDAGDGVTLGEEPRLRPRRRPPRKLQEGGDDSGALPKPAPV</sequence>
<dbReference type="EMBL" id="MT142157">
    <property type="protein sequence ID" value="QJA75345.1"/>
    <property type="molecule type" value="Genomic_DNA"/>
</dbReference>
<reference evidence="2" key="1">
    <citation type="submission" date="2020-03" db="EMBL/GenBank/DDBJ databases">
        <title>The deep terrestrial virosphere.</title>
        <authorList>
            <person name="Holmfeldt K."/>
            <person name="Nilsson E."/>
            <person name="Simone D."/>
            <person name="Lopez-Fernandez M."/>
            <person name="Wu X."/>
            <person name="de Brujin I."/>
            <person name="Lundin D."/>
            <person name="Andersson A."/>
            <person name="Bertilsson S."/>
            <person name="Dopson M."/>
        </authorList>
    </citation>
    <scope>NUCLEOTIDE SEQUENCE</scope>
    <source>
        <strain evidence="2">MM415A01811</strain>
        <strain evidence="3">MM415B02227</strain>
    </source>
</reference>
<evidence type="ECO:0000313" key="2">
    <source>
        <dbReference type="EMBL" id="QJA75345.1"/>
    </source>
</evidence>
<feature type="region of interest" description="Disordered" evidence="1">
    <location>
        <begin position="201"/>
        <end position="241"/>
    </location>
</feature>
<dbReference type="SUPFAM" id="SSF56784">
    <property type="entry name" value="HAD-like"/>
    <property type="match status" value="1"/>
</dbReference>
<dbReference type="InterPro" id="IPR052419">
    <property type="entry name" value="5_3-deoxyribonucleotidase-like"/>
</dbReference>